<evidence type="ECO:0000256" key="1">
    <source>
        <dbReference type="ARBA" id="ARBA00022737"/>
    </source>
</evidence>
<keyword evidence="5" id="KW-1185">Reference proteome</keyword>
<dbReference type="STRING" id="1664694.A0A0N1HIZ5"/>
<feature type="domain" description="WSC" evidence="3">
    <location>
        <begin position="40"/>
        <end position="132"/>
    </location>
</feature>
<dbReference type="PANTHER" id="PTHR45964:SF9">
    <property type="entry name" value="SULFOTRANSFERASE"/>
    <property type="match status" value="1"/>
</dbReference>
<dbReference type="SMART" id="SM00321">
    <property type="entry name" value="WSC"/>
    <property type="match status" value="2"/>
</dbReference>
<sequence length="423" mass="43856">MRSALLLLGPATALALFVPPQTSPTSHGFGPADPATLPSGWSFTGCYIDTVNPRSLADASFYDSSSMSAAKCISFCSAKGYPIAGTEYGAECYCGSVLPNIAPSADDCIMPCAGSTTEACGAGSRLSIYSDPTAAKTTTNPGVDGWNSLGCVSDSQQDRTLNTFMQVDGGMTVAKCVAACSAASFDFAGVEYAQECWCGNNPMIRPTNDPSQCFMPCVGDHSEFCGGPDALNMYGSPSAPPDPACQPLRADGYGLLINGGFEDGFTGWTPNIMEGTFAAGIDTEHELEGCNAAHVVPTSDPTTSNRQLSICQTISTPLVQGASYLFTGYQGRLPATIDNDSPTIAVTAGSQYLGAVTACEGYDGCGIDGQGGARYTKHTIPFTYGQSQTQGVALCFVITFTSADAEKGNADLVFDGFNLVKTS</sequence>
<dbReference type="InterPro" id="IPR002889">
    <property type="entry name" value="WSC_carb-bd"/>
</dbReference>
<evidence type="ECO:0000259" key="3">
    <source>
        <dbReference type="PROSITE" id="PS51212"/>
    </source>
</evidence>
<protein>
    <submittedName>
        <fullName evidence="4">WSC domain-containing protein 2</fullName>
    </submittedName>
</protein>
<gene>
    <name evidence="4" type="ORF">AB675_7330</name>
</gene>
<name>A0A0N1HIZ5_9EURO</name>
<dbReference type="PANTHER" id="PTHR45964">
    <property type="entry name" value="WSCD FAMILY MEMBER CG9164"/>
    <property type="match status" value="1"/>
</dbReference>
<feature type="chain" id="PRO_5012678188" evidence="2">
    <location>
        <begin position="16"/>
        <end position="423"/>
    </location>
</feature>
<dbReference type="RefSeq" id="XP_017996206.1">
    <property type="nucleotide sequence ID" value="XM_018147690.1"/>
</dbReference>
<dbReference type="OrthoDB" id="5985073at2759"/>
<dbReference type="InterPro" id="IPR051589">
    <property type="entry name" value="Sialate-O-sulfotransferase"/>
</dbReference>
<evidence type="ECO:0000256" key="2">
    <source>
        <dbReference type="SAM" id="SignalP"/>
    </source>
</evidence>
<evidence type="ECO:0000313" key="4">
    <source>
        <dbReference type="EMBL" id="KPI36243.1"/>
    </source>
</evidence>
<dbReference type="Pfam" id="PF01822">
    <property type="entry name" value="WSC"/>
    <property type="match status" value="2"/>
</dbReference>
<dbReference type="Gene3D" id="2.60.120.260">
    <property type="entry name" value="Galactose-binding domain-like"/>
    <property type="match status" value="1"/>
</dbReference>
<keyword evidence="1" id="KW-0677">Repeat</keyword>
<keyword evidence="2" id="KW-0732">Signal</keyword>
<reference evidence="4 5" key="1">
    <citation type="submission" date="2015-06" db="EMBL/GenBank/DDBJ databases">
        <title>Draft genome of the ant-associated black yeast Phialophora attae CBS 131958.</title>
        <authorList>
            <person name="Moreno L.F."/>
            <person name="Stielow B.J."/>
            <person name="de Hoog S."/>
            <person name="Vicente V.A."/>
            <person name="Weiss V.A."/>
            <person name="de Vries M."/>
            <person name="Cruz L.M."/>
            <person name="Souza E.M."/>
        </authorList>
    </citation>
    <scope>NUCLEOTIDE SEQUENCE [LARGE SCALE GENOMIC DNA]</scope>
    <source>
        <strain evidence="4 5">CBS 131958</strain>
    </source>
</reference>
<dbReference type="EMBL" id="LFJN01000032">
    <property type="protein sequence ID" value="KPI36243.1"/>
    <property type="molecule type" value="Genomic_DNA"/>
</dbReference>
<dbReference type="GeneID" id="28739570"/>
<feature type="domain" description="WSC" evidence="3">
    <location>
        <begin position="145"/>
        <end position="237"/>
    </location>
</feature>
<proteinExistence type="predicted"/>
<comment type="caution">
    <text evidence="4">The sequence shown here is derived from an EMBL/GenBank/DDBJ whole genome shotgun (WGS) entry which is preliminary data.</text>
</comment>
<feature type="signal peptide" evidence="2">
    <location>
        <begin position="1"/>
        <end position="15"/>
    </location>
</feature>
<organism evidence="4 5">
    <name type="scientific">Cyphellophora attinorum</name>
    <dbReference type="NCBI Taxonomy" id="1664694"/>
    <lineage>
        <taxon>Eukaryota</taxon>
        <taxon>Fungi</taxon>
        <taxon>Dikarya</taxon>
        <taxon>Ascomycota</taxon>
        <taxon>Pezizomycotina</taxon>
        <taxon>Eurotiomycetes</taxon>
        <taxon>Chaetothyriomycetidae</taxon>
        <taxon>Chaetothyriales</taxon>
        <taxon>Cyphellophoraceae</taxon>
        <taxon>Cyphellophora</taxon>
    </lineage>
</organism>
<dbReference type="AlphaFoldDB" id="A0A0N1HIZ5"/>
<dbReference type="Proteomes" id="UP000038010">
    <property type="component" value="Unassembled WGS sequence"/>
</dbReference>
<dbReference type="PROSITE" id="PS51212">
    <property type="entry name" value="WSC"/>
    <property type="match status" value="2"/>
</dbReference>
<dbReference type="VEuPathDB" id="FungiDB:AB675_7330"/>
<accession>A0A0N1HIZ5</accession>
<evidence type="ECO:0000313" key="5">
    <source>
        <dbReference type="Proteomes" id="UP000038010"/>
    </source>
</evidence>